<dbReference type="Gene3D" id="3.40.1440.10">
    <property type="entry name" value="GIY-YIG endonuclease"/>
    <property type="match status" value="1"/>
</dbReference>
<sequence length="106" mass="12079">MTRAYKGFTPRMGVYRVTHVPSGRTLLGHSTHVEGLLNRFRFQLTHGSHANRAMQRDWQATGPDSFTFEVLDDITPTTPGEEPVDDLKELLSLWQEKLNIPPGLQY</sequence>
<organism evidence="1 2">
    <name type="scientific">Deinococcus ficus</name>
    <dbReference type="NCBI Taxonomy" id="317577"/>
    <lineage>
        <taxon>Bacteria</taxon>
        <taxon>Thermotogati</taxon>
        <taxon>Deinococcota</taxon>
        <taxon>Deinococci</taxon>
        <taxon>Deinococcales</taxon>
        <taxon>Deinococcaceae</taxon>
        <taxon>Deinococcus</taxon>
    </lineage>
</organism>
<dbReference type="CDD" id="cd10451">
    <property type="entry name" value="GIY-YIG_LuxR_like"/>
    <property type="match status" value="1"/>
</dbReference>
<keyword evidence="2" id="KW-1185">Reference proteome</keyword>
<dbReference type="AlphaFoldDB" id="A0A221STZ6"/>
<proteinExistence type="predicted"/>
<evidence type="ECO:0000313" key="1">
    <source>
        <dbReference type="EMBL" id="ASN80103.1"/>
    </source>
</evidence>
<dbReference type="EMBL" id="CP021081">
    <property type="protein sequence ID" value="ASN80103.1"/>
    <property type="molecule type" value="Genomic_DNA"/>
</dbReference>
<dbReference type="InterPro" id="IPR035901">
    <property type="entry name" value="GIY-YIG_endonuc_sf"/>
</dbReference>
<reference evidence="1 2" key="1">
    <citation type="submission" date="2017-05" db="EMBL/GenBank/DDBJ databases">
        <title>The complete genome sequence of Deinococcus ficus isolated from the rhizosphere of the Ficus religiosa L. in Taiwan.</title>
        <authorList>
            <person name="Wu K.-M."/>
            <person name="Liao T.-L."/>
            <person name="Liu Y.-M."/>
            <person name="Young C.-C."/>
            <person name="Tsai S.-F."/>
        </authorList>
    </citation>
    <scope>NUCLEOTIDE SEQUENCE [LARGE SCALE GENOMIC DNA]</scope>
    <source>
        <strain evidence="1 2">CC-FR2-10</strain>
    </source>
</reference>
<dbReference type="KEGG" id="dfc:DFI_02935"/>
<protein>
    <recommendedName>
        <fullName evidence="3">GIY-YIG nuclease family protein</fullName>
    </recommendedName>
</protein>
<name>A0A221STZ6_9DEIO</name>
<dbReference type="RefSeq" id="WP_043778504.1">
    <property type="nucleotide sequence ID" value="NZ_CP021081.1"/>
</dbReference>
<evidence type="ECO:0008006" key="3">
    <source>
        <dbReference type="Google" id="ProtNLM"/>
    </source>
</evidence>
<dbReference type="STRING" id="317577.GCA_000419625_00553"/>
<dbReference type="Proteomes" id="UP000259030">
    <property type="component" value="Chromosome"/>
</dbReference>
<gene>
    <name evidence="1" type="ORF">DFI_02935</name>
</gene>
<accession>A0A221STZ6</accession>
<evidence type="ECO:0000313" key="2">
    <source>
        <dbReference type="Proteomes" id="UP000259030"/>
    </source>
</evidence>